<feature type="transmembrane region" description="Helical" evidence="16">
    <location>
        <begin position="7"/>
        <end position="25"/>
    </location>
</feature>
<dbReference type="KEGG" id="hch:HCH_01908"/>
<evidence type="ECO:0000256" key="12">
    <source>
        <dbReference type="ARBA" id="ARBA00023209"/>
    </source>
</evidence>
<keyword evidence="11 16" id="KW-0472">Membrane</keyword>
<dbReference type="PANTHER" id="PTHR14269">
    <property type="entry name" value="CDP-DIACYLGLYCEROL--GLYCEROL-3-PHOSPHATE 3-PHOSPHATIDYLTRANSFERASE-RELATED"/>
    <property type="match status" value="1"/>
</dbReference>
<evidence type="ECO:0000256" key="4">
    <source>
        <dbReference type="ARBA" id="ARBA00013170"/>
    </source>
</evidence>
<keyword evidence="12" id="KW-0594">Phospholipid biosynthesis</keyword>
<dbReference type="GO" id="GO:0046474">
    <property type="term" value="P:glycerophospholipid biosynthetic process"/>
    <property type="evidence" value="ECO:0007669"/>
    <property type="project" value="TreeGrafter"/>
</dbReference>
<feature type="transmembrane region" description="Helical" evidence="16">
    <location>
        <begin position="90"/>
        <end position="110"/>
    </location>
</feature>
<dbReference type="GO" id="GO:0008444">
    <property type="term" value="F:CDP-diacylglycerol-glycerol-3-phosphate 3-phosphatidyltransferase activity"/>
    <property type="evidence" value="ECO:0007669"/>
    <property type="project" value="UniProtKB-EC"/>
</dbReference>
<dbReference type="Pfam" id="PF01066">
    <property type="entry name" value="CDP-OH_P_transf"/>
    <property type="match status" value="1"/>
</dbReference>
<dbReference type="GO" id="GO:0016020">
    <property type="term" value="C:membrane"/>
    <property type="evidence" value="ECO:0007669"/>
    <property type="project" value="UniProtKB-SubCell"/>
</dbReference>
<keyword evidence="9 16" id="KW-1133">Transmembrane helix</keyword>
<evidence type="ECO:0000313" key="18">
    <source>
        <dbReference type="Proteomes" id="UP000000238"/>
    </source>
</evidence>
<proteinExistence type="inferred from homology"/>
<evidence type="ECO:0000256" key="15">
    <source>
        <dbReference type="RuleBase" id="RU003750"/>
    </source>
</evidence>
<protein>
    <recommendedName>
        <fullName evidence="5">CDP-diacylglycerol--glycerol-3-phosphate 3-phosphatidyltransferase</fullName>
        <ecNumber evidence="4">2.7.8.5</ecNumber>
    </recommendedName>
</protein>
<comment type="catalytic activity">
    <reaction evidence="14">
        <text>a CDP-1,2-diacyl-sn-glycerol + sn-glycerol 3-phosphate = a 1,2-diacyl-sn-glycero-3-phospho-(1'-sn-glycero-3'-phosphate) + CMP + H(+)</text>
        <dbReference type="Rhea" id="RHEA:12593"/>
        <dbReference type="ChEBI" id="CHEBI:15378"/>
        <dbReference type="ChEBI" id="CHEBI:57597"/>
        <dbReference type="ChEBI" id="CHEBI:58332"/>
        <dbReference type="ChEBI" id="CHEBI:60110"/>
        <dbReference type="ChEBI" id="CHEBI:60377"/>
        <dbReference type="EC" id="2.7.8.5"/>
    </reaction>
</comment>
<dbReference type="AlphaFoldDB" id="Q2SKT1"/>
<dbReference type="InterPro" id="IPR004570">
    <property type="entry name" value="Phosphatidylglycerol_P_synth"/>
</dbReference>
<organism evidence="17 18">
    <name type="scientific">Hahella chejuensis (strain KCTC 2396)</name>
    <dbReference type="NCBI Taxonomy" id="349521"/>
    <lineage>
        <taxon>Bacteria</taxon>
        <taxon>Pseudomonadati</taxon>
        <taxon>Pseudomonadota</taxon>
        <taxon>Gammaproteobacteria</taxon>
        <taxon>Oceanospirillales</taxon>
        <taxon>Hahellaceae</taxon>
        <taxon>Hahella</taxon>
    </lineage>
</organism>
<keyword evidence="13" id="KW-1208">Phospholipid metabolism</keyword>
<keyword evidence="7 15" id="KW-0808">Transferase</keyword>
<evidence type="ECO:0000256" key="13">
    <source>
        <dbReference type="ARBA" id="ARBA00023264"/>
    </source>
</evidence>
<dbReference type="PROSITE" id="PS00379">
    <property type="entry name" value="CDP_ALCOHOL_P_TRANSF"/>
    <property type="match status" value="1"/>
</dbReference>
<keyword evidence="18" id="KW-1185">Reference proteome</keyword>
<sequence>MRLEWRHIPNVITVLRIFLIGPIAYCLARELYREAMWLFFVAGASDALDGFLARACKWSSRFGAVTDPLADKALLVTVFIVLTYNQVLPLWLTLLVFARDVIIVAGALTYHKLVGAYKMQPSLWGKLSTLSQITFILAVILNLAGVVMPPWALEGGVWVVALTSCISGAHYVILWGGRFYRARNGLAK</sequence>
<feature type="transmembrane region" description="Helical" evidence="16">
    <location>
        <begin position="157"/>
        <end position="180"/>
    </location>
</feature>
<evidence type="ECO:0000256" key="2">
    <source>
        <dbReference type="ARBA" id="ARBA00005042"/>
    </source>
</evidence>
<dbReference type="EMBL" id="CP000155">
    <property type="protein sequence ID" value="ABC28743.1"/>
    <property type="molecule type" value="Genomic_DNA"/>
</dbReference>
<evidence type="ECO:0000256" key="11">
    <source>
        <dbReference type="ARBA" id="ARBA00023136"/>
    </source>
</evidence>
<evidence type="ECO:0000256" key="5">
    <source>
        <dbReference type="ARBA" id="ARBA00014944"/>
    </source>
</evidence>
<dbReference type="EC" id="2.7.8.5" evidence="4"/>
<dbReference type="Gene3D" id="1.20.120.1760">
    <property type="match status" value="1"/>
</dbReference>
<evidence type="ECO:0000256" key="8">
    <source>
        <dbReference type="ARBA" id="ARBA00022692"/>
    </source>
</evidence>
<evidence type="ECO:0000256" key="9">
    <source>
        <dbReference type="ARBA" id="ARBA00022989"/>
    </source>
</evidence>
<evidence type="ECO:0000256" key="16">
    <source>
        <dbReference type="SAM" id="Phobius"/>
    </source>
</evidence>
<accession>Q2SKT1</accession>
<dbReference type="STRING" id="349521.HCH_01908"/>
<comment type="similarity">
    <text evidence="3 15">Belongs to the CDP-alcohol phosphatidyltransferase class-I family.</text>
</comment>
<comment type="pathway">
    <text evidence="2">Phospholipid metabolism; phosphatidylglycerol biosynthesis; phosphatidylglycerol from CDP-diacylglycerol: step 1/2.</text>
</comment>
<dbReference type="RefSeq" id="WP_011395814.1">
    <property type="nucleotide sequence ID" value="NC_007645.1"/>
</dbReference>
<dbReference type="InterPro" id="IPR050324">
    <property type="entry name" value="CDP-alcohol_PTase-I"/>
</dbReference>
<dbReference type="InterPro" id="IPR043130">
    <property type="entry name" value="CDP-OH_PTrfase_TM_dom"/>
</dbReference>
<evidence type="ECO:0000256" key="14">
    <source>
        <dbReference type="ARBA" id="ARBA00048586"/>
    </source>
</evidence>
<evidence type="ECO:0000256" key="1">
    <source>
        <dbReference type="ARBA" id="ARBA00004141"/>
    </source>
</evidence>
<dbReference type="PIRSF" id="PIRSF000847">
    <property type="entry name" value="Phos_ph_gly_syn"/>
    <property type="match status" value="1"/>
</dbReference>
<keyword evidence="8 16" id="KW-0812">Transmembrane</keyword>
<evidence type="ECO:0000256" key="3">
    <source>
        <dbReference type="ARBA" id="ARBA00010441"/>
    </source>
</evidence>
<feature type="transmembrane region" description="Helical" evidence="16">
    <location>
        <begin position="130"/>
        <end position="151"/>
    </location>
</feature>
<gene>
    <name evidence="17" type="ordered locus">HCH_01908</name>
</gene>
<reference evidence="17 18" key="1">
    <citation type="journal article" date="2005" name="Nucleic Acids Res.">
        <title>Genomic blueprint of Hahella chejuensis, a marine microbe producing an algicidal agent.</title>
        <authorList>
            <person name="Jeong H."/>
            <person name="Yim J.H."/>
            <person name="Lee C."/>
            <person name="Choi S.-H."/>
            <person name="Park Y.K."/>
            <person name="Yoon S.H."/>
            <person name="Hur C.-G."/>
            <person name="Kang H.-Y."/>
            <person name="Kim D."/>
            <person name="Lee H.H."/>
            <person name="Park K.H."/>
            <person name="Park S.-H."/>
            <person name="Park H.-S."/>
            <person name="Lee H.K."/>
            <person name="Oh T.K."/>
            <person name="Kim J.F."/>
        </authorList>
    </citation>
    <scope>NUCLEOTIDE SEQUENCE [LARGE SCALE GENOMIC DNA]</scope>
    <source>
        <strain evidence="17 18">KCTC 2396</strain>
    </source>
</reference>
<keyword evidence="6" id="KW-0444">Lipid biosynthesis</keyword>
<keyword evidence="10" id="KW-0443">Lipid metabolism</keyword>
<dbReference type="OrthoDB" id="9796672at2"/>
<evidence type="ECO:0000256" key="7">
    <source>
        <dbReference type="ARBA" id="ARBA00022679"/>
    </source>
</evidence>
<evidence type="ECO:0000313" key="17">
    <source>
        <dbReference type="EMBL" id="ABC28743.1"/>
    </source>
</evidence>
<dbReference type="PANTHER" id="PTHR14269:SF11">
    <property type="entry name" value="CDP-DIACYLGLYCEROL--GLYCEROL-3-PHOSPHATE 3-PHOSPHATIDYLTRANSFERASE"/>
    <property type="match status" value="1"/>
</dbReference>
<dbReference type="eggNOG" id="COG0558">
    <property type="taxonomic scope" value="Bacteria"/>
</dbReference>
<dbReference type="HOGENOM" id="CLU_051314_6_2_6"/>
<name>Q2SKT1_HAHCH</name>
<dbReference type="Proteomes" id="UP000000238">
    <property type="component" value="Chromosome"/>
</dbReference>
<evidence type="ECO:0000256" key="10">
    <source>
        <dbReference type="ARBA" id="ARBA00023098"/>
    </source>
</evidence>
<dbReference type="InterPro" id="IPR000462">
    <property type="entry name" value="CDP-OH_P_trans"/>
</dbReference>
<dbReference type="InterPro" id="IPR048254">
    <property type="entry name" value="CDP_ALCOHOL_P_TRANSF_CS"/>
</dbReference>
<evidence type="ECO:0000256" key="6">
    <source>
        <dbReference type="ARBA" id="ARBA00022516"/>
    </source>
</evidence>
<comment type="subcellular location">
    <subcellularLocation>
        <location evidence="1">Membrane</location>
        <topology evidence="1">Multi-pass membrane protein</topology>
    </subcellularLocation>
</comment>